<accession>A0A0E0HLT9</accession>
<reference evidence="1" key="2">
    <citation type="submission" date="2018-04" db="EMBL/GenBank/DDBJ databases">
        <title>OnivRS2 (Oryza nivara Reference Sequence Version 2).</title>
        <authorList>
            <person name="Zhang J."/>
            <person name="Kudrna D."/>
            <person name="Lee S."/>
            <person name="Talag J."/>
            <person name="Rajasekar S."/>
            <person name="Welchert J."/>
            <person name="Hsing Y.-I."/>
            <person name="Wing R.A."/>
        </authorList>
    </citation>
    <scope>NUCLEOTIDE SEQUENCE [LARGE SCALE GENOMIC DNA]</scope>
    <source>
        <strain evidence="1">SL10</strain>
    </source>
</reference>
<evidence type="ECO:0000313" key="2">
    <source>
        <dbReference type="Proteomes" id="UP000006591"/>
    </source>
</evidence>
<organism evidence="1">
    <name type="scientific">Oryza nivara</name>
    <name type="common">Indian wild rice</name>
    <name type="synonym">Oryza sativa f. spontanea</name>
    <dbReference type="NCBI Taxonomy" id="4536"/>
    <lineage>
        <taxon>Eukaryota</taxon>
        <taxon>Viridiplantae</taxon>
        <taxon>Streptophyta</taxon>
        <taxon>Embryophyta</taxon>
        <taxon>Tracheophyta</taxon>
        <taxon>Spermatophyta</taxon>
        <taxon>Magnoliopsida</taxon>
        <taxon>Liliopsida</taxon>
        <taxon>Poales</taxon>
        <taxon>Poaceae</taxon>
        <taxon>BOP clade</taxon>
        <taxon>Oryzoideae</taxon>
        <taxon>Oryzeae</taxon>
        <taxon>Oryzinae</taxon>
        <taxon>Oryza</taxon>
    </lineage>
</organism>
<evidence type="ECO:0000313" key="1">
    <source>
        <dbReference type="EnsemblPlants" id="ONIVA06G06190.1"/>
    </source>
</evidence>
<dbReference type="EnsemblPlants" id="ONIVA06G06190.1">
    <property type="protein sequence ID" value="ONIVA06G06190.1"/>
    <property type="gene ID" value="ONIVA06G06190"/>
</dbReference>
<keyword evidence="2" id="KW-1185">Reference proteome</keyword>
<reference evidence="1" key="1">
    <citation type="submission" date="2015-04" db="UniProtKB">
        <authorList>
            <consortium name="EnsemblPlants"/>
        </authorList>
    </citation>
    <scope>IDENTIFICATION</scope>
    <source>
        <strain evidence="1">SL10</strain>
    </source>
</reference>
<dbReference type="AlphaFoldDB" id="A0A0E0HLT9"/>
<name>A0A0E0HLT9_ORYNI</name>
<sequence>MQPLLEAICSVFTIANTLHVEGNMASFSHRNLDAKRHIRVMLSRILQSLVVSMLKLKNTYTSGHFDDTIMEKAHA</sequence>
<protein>
    <submittedName>
        <fullName evidence="1">Uncharacterized protein</fullName>
    </submittedName>
</protein>
<dbReference type="HOGENOM" id="CLU_2675310_0_0_1"/>
<dbReference type="Gramene" id="ONIVA06G06190.1">
    <property type="protein sequence ID" value="ONIVA06G06190.1"/>
    <property type="gene ID" value="ONIVA06G06190"/>
</dbReference>
<dbReference type="Proteomes" id="UP000006591">
    <property type="component" value="Chromosome 6"/>
</dbReference>
<proteinExistence type="predicted"/>